<accession>A0AA37SMF1</accession>
<dbReference type="PROSITE" id="PS50293">
    <property type="entry name" value="TPR_REGION"/>
    <property type="match status" value="1"/>
</dbReference>
<feature type="chain" id="PRO_5041429054" description="Tetratricopeptide repeat protein" evidence="4">
    <location>
        <begin position="28"/>
        <end position="407"/>
    </location>
</feature>
<dbReference type="AlphaFoldDB" id="A0AA37SMF1"/>
<dbReference type="Gene3D" id="1.25.40.10">
    <property type="entry name" value="Tetratricopeptide repeat domain"/>
    <property type="match status" value="1"/>
</dbReference>
<evidence type="ECO:0000256" key="1">
    <source>
        <dbReference type="ARBA" id="ARBA00022737"/>
    </source>
</evidence>
<dbReference type="Pfam" id="PF14559">
    <property type="entry name" value="TPR_19"/>
    <property type="match status" value="1"/>
</dbReference>
<feature type="repeat" description="TPR" evidence="3">
    <location>
        <begin position="228"/>
        <end position="261"/>
    </location>
</feature>
<dbReference type="PROSITE" id="PS51257">
    <property type="entry name" value="PROKAR_LIPOPROTEIN"/>
    <property type="match status" value="1"/>
</dbReference>
<dbReference type="PROSITE" id="PS50005">
    <property type="entry name" value="TPR"/>
    <property type="match status" value="1"/>
</dbReference>
<comment type="caution">
    <text evidence="5">The sequence shown here is derived from an EMBL/GenBank/DDBJ whole genome shotgun (WGS) entry which is preliminary data.</text>
</comment>
<dbReference type="PANTHER" id="PTHR45586:SF1">
    <property type="entry name" value="LIPOPOLYSACCHARIDE ASSEMBLY PROTEIN B"/>
    <property type="match status" value="1"/>
</dbReference>
<reference evidence="5" key="2">
    <citation type="submission" date="2023-01" db="EMBL/GenBank/DDBJ databases">
        <title>Draft genome sequence of Portibacter lacus strain NBRC 108769.</title>
        <authorList>
            <person name="Sun Q."/>
            <person name="Mori K."/>
        </authorList>
    </citation>
    <scope>NUCLEOTIDE SEQUENCE</scope>
    <source>
        <strain evidence="5">NBRC 108769</strain>
    </source>
</reference>
<reference evidence="5" key="1">
    <citation type="journal article" date="2014" name="Int. J. Syst. Evol. Microbiol.">
        <title>Complete genome sequence of Corynebacterium casei LMG S-19264T (=DSM 44701T), isolated from a smear-ripened cheese.</title>
        <authorList>
            <consortium name="US DOE Joint Genome Institute (JGI-PGF)"/>
            <person name="Walter F."/>
            <person name="Albersmeier A."/>
            <person name="Kalinowski J."/>
            <person name="Ruckert C."/>
        </authorList>
    </citation>
    <scope>NUCLEOTIDE SEQUENCE</scope>
    <source>
        <strain evidence="5">NBRC 108769</strain>
    </source>
</reference>
<keyword evidence="4" id="KW-0732">Signal</keyword>
<gene>
    <name evidence="5" type="ORF">GCM10007940_00710</name>
</gene>
<evidence type="ECO:0000256" key="4">
    <source>
        <dbReference type="SAM" id="SignalP"/>
    </source>
</evidence>
<keyword evidence="6" id="KW-1185">Reference proteome</keyword>
<dbReference type="Proteomes" id="UP001156666">
    <property type="component" value="Unassembled WGS sequence"/>
</dbReference>
<organism evidence="5 6">
    <name type="scientific">Portibacter lacus</name>
    <dbReference type="NCBI Taxonomy" id="1099794"/>
    <lineage>
        <taxon>Bacteria</taxon>
        <taxon>Pseudomonadati</taxon>
        <taxon>Bacteroidota</taxon>
        <taxon>Saprospiria</taxon>
        <taxon>Saprospirales</taxon>
        <taxon>Haliscomenobacteraceae</taxon>
        <taxon>Portibacter</taxon>
    </lineage>
</organism>
<dbReference type="PANTHER" id="PTHR45586">
    <property type="entry name" value="TPR REPEAT-CONTAINING PROTEIN PA4667"/>
    <property type="match status" value="1"/>
</dbReference>
<keyword evidence="2 3" id="KW-0802">TPR repeat</keyword>
<dbReference type="RefSeq" id="WP_235292349.1">
    <property type="nucleotide sequence ID" value="NZ_BSOH01000001.1"/>
</dbReference>
<name>A0AA37SMF1_9BACT</name>
<dbReference type="SUPFAM" id="SSF48452">
    <property type="entry name" value="TPR-like"/>
    <property type="match status" value="1"/>
</dbReference>
<feature type="signal peptide" evidence="4">
    <location>
        <begin position="1"/>
        <end position="27"/>
    </location>
</feature>
<evidence type="ECO:0000256" key="3">
    <source>
        <dbReference type="PROSITE-ProRule" id="PRU00339"/>
    </source>
</evidence>
<sequence length="407" mass="45413">MKNLTFKTKLFSLALLTIIVAITYSCSADLPASGNDEPQIATLINRSEVIQNGKEWDDVQNNFSNFKANISNNPDDAQSKIQMAQLYIGEARVTGEHGHYYPAALSVLNSALDQKDISNDMKFLALTTKAGVQLSLHEFADALATGNEAALMNPSNAQIHGVLVDANVELGNYDKAIKLVDKMMMIKPDIRSYSRVSYLREIYGDVDGSIEAMILAVKSGYPGLEETAWAMLTLGNIYEQYGKLDMAMSVYEQILEMRPNYPFAVGAIGDIQASQGLYTEAEATYKKAINIIPEVGFYVSLANLYKTQKREDEMKDLIAEIMVMLKDDTDSGHNMNLEYASLYHEILEDQEKALEFAMIEYEKRPKNIDVNRMLAKIYTSKGEQDIAKEYLLVAKSTNSQHPELASI</sequence>
<keyword evidence="1" id="KW-0677">Repeat</keyword>
<dbReference type="Pfam" id="PF13181">
    <property type="entry name" value="TPR_8"/>
    <property type="match status" value="2"/>
</dbReference>
<dbReference type="InterPro" id="IPR051012">
    <property type="entry name" value="CellSynth/LPSAsmb/PSIAsmb"/>
</dbReference>
<dbReference type="EMBL" id="BSOH01000001">
    <property type="protein sequence ID" value="GLR15456.1"/>
    <property type="molecule type" value="Genomic_DNA"/>
</dbReference>
<evidence type="ECO:0000313" key="5">
    <source>
        <dbReference type="EMBL" id="GLR15456.1"/>
    </source>
</evidence>
<protein>
    <recommendedName>
        <fullName evidence="7">Tetratricopeptide repeat protein</fullName>
    </recommendedName>
</protein>
<evidence type="ECO:0000256" key="2">
    <source>
        <dbReference type="ARBA" id="ARBA00022803"/>
    </source>
</evidence>
<evidence type="ECO:0000313" key="6">
    <source>
        <dbReference type="Proteomes" id="UP001156666"/>
    </source>
</evidence>
<dbReference type="SMART" id="SM00028">
    <property type="entry name" value="TPR"/>
    <property type="match status" value="4"/>
</dbReference>
<dbReference type="InterPro" id="IPR011990">
    <property type="entry name" value="TPR-like_helical_dom_sf"/>
</dbReference>
<evidence type="ECO:0008006" key="7">
    <source>
        <dbReference type="Google" id="ProtNLM"/>
    </source>
</evidence>
<proteinExistence type="predicted"/>
<dbReference type="InterPro" id="IPR019734">
    <property type="entry name" value="TPR_rpt"/>
</dbReference>